<dbReference type="Pfam" id="PF07676">
    <property type="entry name" value="PD40"/>
    <property type="match status" value="1"/>
</dbReference>
<dbReference type="STRING" id="1219065.VPR01S_05_01090"/>
<reference evidence="2 3" key="1">
    <citation type="submission" date="2013-09" db="EMBL/GenBank/DDBJ databases">
        <title>Whole genome shotgun sequence of Vibrio proteolyticus NBRC 13287.</title>
        <authorList>
            <person name="Isaki S."/>
            <person name="Hosoyama A."/>
            <person name="Numata M."/>
            <person name="Hashimoto M."/>
            <person name="Hosoyama Y."/>
            <person name="Tsuchikane K."/>
            <person name="Noguchi M."/>
            <person name="Hirakata S."/>
            <person name="Ichikawa N."/>
            <person name="Ohji S."/>
            <person name="Yamazoe A."/>
            <person name="Fujita N."/>
        </authorList>
    </citation>
    <scope>NUCLEOTIDE SEQUENCE [LARGE SCALE GENOMIC DNA]</scope>
    <source>
        <strain evidence="2 3">NBRC 13287</strain>
    </source>
</reference>
<dbReference type="Proteomes" id="UP000016570">
    <property type="component" value="Unassembled WGS sequence"/>
</dbReference>
<comment type="caution">
    <text evidence="2">The sequence shown here is derived from an EMBL/GenBank/DDBJ whole genome shotgun (WGS) entry which is preliminary data.</text>
</comment>
<dbReference type="AlphaFoldDB" id="U3BAK7"/>
<keyword evidence="3" id="KW-1185">Reference proteome</keyword>
<gene>
    <name evidence="2" type="ORF">VPR01S_05_01090</name>
</gene>
<accession>U3BAK7</accession>
<keyword evidence="1" id="KW-0732">Signal</keyword>
<proteinExistence type="predicted"/>
<feature type="signal peptide" evidence="1">
    <location>
        <begin position="1"/>
        <end position="19"/>
    </location>
</feature>
<evidence type="ECO:0000313" key="3">
    <source>
        <dbReference type="Proteomes" id="UP000016570"/>
    </source>
</evidence>
<feature type="chain" id="PRO_5004638608" evidence="1">
    <location>
        <begin position="20"/>
        <end position="463"/>
    </location>
</feature>
<organism evidence="2 3">
    <name type="scientific">Vibrio proteolyticus NBRC 13287</name>
    <dbReference type="NCBI Taxonomy" id="1219065"/>
    <lineage>
        <taxon>Bacteria</taxon>
        <taxon>Pseudomonadati</taxon>
        <taxon>Pseudomonadota</taxon>
        <taxon>Gammaproteobacteria</taxon>
        <taxon>Vibrionales</taxon>
        <taxon>Vibrionaceae</taxon>
        <taxon>Vibrio</taxon>
    </lineage>
</organism>
<dbReference type="SUPFAM" id="SSF82171">
    <property type="entry name" value="DPP6 N-terminal domain-like"/>
    <property type="match status" value="1"/>
</dbReference>
<dbReference type="Gene3D" id="2.120.10.30">
    <property type="entry name" value="TolB, C-terminal domain"/>
    <property type="match status" value="1"/>
</dbReference>
<sequence length="463" mass="52479">MTYRLSIIMLSTFTFYTYASDFDLEKSNITNEDIFSPYIINSNSNMVPSGNSGSYIKPHSMSITDSGKYVLFHNTLPRIPLADDSLDGGYFLKNTETNQTTRLGQPASLAYNVKMINPSMSSNGRYIGFTYTENSRDYNGVIWDRLEDKLLNAKYPDEMEGKCINKQTHFNIYPINENFSYYEYTCDTGNKLKNDKEKVVGITDIQNKSSRVINIDIDGDLANIWLSPSRVISNDGRYLTYTSTEQMDINNIYDDKNKEIAIYLYDRIKHKSIKIKSNKTDFIHQPSNFYSSISPDGKFLIYPAKKPENPEKNIEFTESTYLSLYNIDTGISEYVKGPDDKLIHSVMSPTISNNGESIAFLSKSEEYNTAVSYGPKGPQAYYYDRINEKILHVSISQITGESVTSSDALVYGNGKGILWASSSGLVDQRESGTKHLYTLGKPIIPEICKPYLDNLDVRSNLPF</sequence>
<protein>
    <submittedName>
        <fullName evidence="2">Uncharacterized protein</fullName>
    </submittedName>
</protein>
<dbReference type="InterPro" id="IPR011042">
    <property type="entry name" value="6-blade_b-propeller_TolB-like"/>
</dbReference>
<evidence type="ECO:0000256" key="1">
    <source>
        <dbReference type="SAM" id="SignalP"/>
    </source>
</evidence>
<evidence type="ECO:0000313" key="2">
    <source>
        <dbReference type="EMBL" id="GAD66814.1"/>
    </source>
</evidence>
<name>U3BAK7_VIBPR</name>
<dbReference type="InterPro" id="IPR011659">
    <property type="entry name" value="WD40"/>
</dbReference>
<dbReference type="EMBL" id="BATJ01000005">
    <property type="protein sequence ID" value="GAD66814.1"/>
    <property type="molecule type" value="Genomic_DNA"/>
</dbReference>
<dbReference type="RefSeq" id="WP_021704792.1">
    <property type="nucleotide sequence ID" value="NZ_BATJ01000005.1"/>
</dbReference>